<proteinExistence type="predicted"/>
<keyword evidence="4" id="KW-1185">Reference proteome</keyword>
<dbReference type="EMBL" id="PVNE01000003">
    <property type="protein sequence ID" value="PRX42156.1"/>
    <property type="molecule type" value="Genomic_DNA"/>
</dbReference>
<dbReference type="PROSITE" id="PS51084">
    <property type="entry name" value="HIT_2"/>
    <property type="match status" value="1"/>
</dbReference>
<feature type="domain" description="HIT" evidence="2">
    <location>
        <begin position="36"/>
        <end position="115"/>
    </location>
</feature>
<evidence type="ECO:0000313" key="3">
    <source>
        <dbReference type="EMBL" id="PRX42156.1"/>
    </source>
</evidence>
<evidence type="ECO:0000256" key="1">
    <source>
        <dbReference type="PROSITE-ProRule" id="PRU00464"/>
    </source>
</evidence>
<feature type="short sequence motif" description="Histidine triad motif" evidence="1">
    <location>
        <begin position="100"/>
        <end position="104"/>
    </location>
</feature>
<accession>A0A2T0LIB1</accession>
<dbReference type="GO" id="GO:0016787">
    <property type="term" value="F:hydrolase activity"/>
    <property type="evidence" value="ECO:0007669"/>
    <property type="project" value="UniProtKB-KW"/>
</dbReference>
<dbReference type="PANTHER" id="PTHR46648">
    <property type="entry name" value="HIT FAMILY PROTEIN 1"/>
    <property type="match status" value="1"/>
</dbReference>
<dbReference type="InterPro" id="IPR036265">
    <property type="entry name" value="HIT-like_sf"/>
</dbReference>
<organism evidence="3 4">
    <name type="scientific">Planifilum fimeticola</name>
    <dbReference type="NCBI Taxonomy" id="201975"/>
    <lineage>
        <taxon>Bacteria</taxon>
        <taxon>Bacillati</taxon>
        <taxon>Bacillota</taxon>
        <taxon>Bacilli</taxon>
        <taxon>Bacillales</taxon>
        <taxon>Thermoactinomycetaceae</taxon>
        <taxon>Planifilum</taxon>
    </lineage>
</organism>
<dbReference type="InterPro" id="IPR011146">
    <property type="entry name" value="HIT-like"/>
</dbReference>
<name>A0A2T0LIB1_9BACL</name>
<sequence length="150" mass="17318">MRSGPCFICKKHRGEVQGEIGPLWEDEHLYIYHAPFLGKEKVYSGHLMIETKRHLPGWGELTDAEARAVGLWINRLAAALKASEGAEHVYSFVMGHNVPHLHVHVVPRYPGTPREYWGVRVNEWPEAPRGGLREIEELVDRLRKWLKDDH</sequence>
<dbReference type="GO" id="GO:0009117">
    <property type="term" value="P:nucleotide metabolic process"/>
    <property type="evidence" value="ECO:0007669"/>
    <property type="project" value="TreeGrafter"/>
</dbReference>
<evidence type="ECO:0000259" key="2">
    <source>
        <dbReference type="PROSITE" id="PS51084"/>
    </source>
</evidence>
<comment type="caution">
    <text evidence="3">The sequence shown here is derived from an EMBL/GenBank/DDBJ whole genome shotgun (WGS) entry which is preliminary data.</text>
</comment>
<dbReference type="SUPFAM" id="SSF54197">
    <property type="entry name" value="HIT-like"/>
    <property type="match status" value="1"/>
</dbReference>
<evidence type="ECO:0000313" key="4">
    <source>
        <dbReference type="Proteomes" id="UP000237797"/>
    </source>
</evidence>
<dbReference type="PANTHER" id="PTHR46648:SF1">
    <property type="entry name" value="ADENOSINE 5'-MONOPHOSPHORAMIDASE HNT1"/>
    <property type="match status" value="1"/>
</dbReference>
<gene>
    <name evidence="3" type="ORF">CLV97_103172</name>
</gene>
<protein>
    <submittedName>
        <fullName evidence="3">Diadenosine tetraphosphate (Ap4A) HIT family hydrolase</fullName>
    </submittedName>
</protein>
<reference evidence="3 4" key="1">
    <citation type="submission" date="2018-03" db="EMBL/GenBank/DDBJ databases">
        <title>Genomic Encyclopedia of Archaeal and Bacterial Type Strains, Phase II (KMG-II): from individual species to whole genera.</title>
        <authorList>
            <person name="Goeker M."/>
        </authorList>
    </citation>
    <scope>NUCLEOTIDE SEQUENCE [LARGE SCALE GENOMIC DNA]</scope>
    <source>
        <strain evidence="3 4">DSM 44946</strain>
    </source>
</reference>
<dbReference type="AlphaFoldDB" id="A0A2T0LIB1"/>
<dbReference type="Gene3D" id="3.30.428.10">
    <property type="entry name" value="HIT-like"/>
    <property type="match status" value="1"/>
</dbReference>
<dbReference type="InterPro" id="IPR001310">
    <property type="entry name" value="Histidine_triad_HIT"/>
</dbReference>
<dbReference type="Pfam" id="PF01230">
    <property type="entry name" value="HIT"/>
    <property type="match status" value="1"/>
</dbReference>
<dbReference type="RefSeq" id="WP_106344151.1">
    <property type="nucleotide sequence ID" value="NZ_PVNE01000003.1"/>
</dbReference>
<keyword evidence="3" id="KW-0378">Hydrolase</keyword>
<dbReference type="OrthoDB" id="9784774at2"/>
<dbReference type="Proteomes" id="UP000237797">
    <property type="component" value="Unassembled WGS sequence"/>
</dbReference>